<evidence type="ECO:0000259" key="1">
    <source>
        <dbReference type="Pfam" id="PF13452"/>
    </source>
</evidence>
<dbReference type="PANTHER" id="PTHR28152:SF1">
    <property type="entry name" value="HYDROXYACYL-THIOESTER DEHYDRATASE TYPE 2, MITOCHONDRIAL"/>
    <property type="match status" value="1"/>
</dbReference>
<dbReference type="InterPro" id="IPR029069">
    <property type="entry name" value="HotDog_dom_sf"/>
</dbReference>
<dbReference type="KEGG" id="bfn:OI25_7336"/>
<sequence>MDLSHLQQWRGRESTVSEPIDARLAVALGATLDRADPVPAPGDPLPPLWHWAYFNPMQRQSELDTDGHPARGGFLPPVPLPRRMWAGGRLRFVQPLRVGAEVSRTSRIADVREKSGRSGHLVFVEVTHELRDASGLLMIEEQDIVYRDAPAADAPKPSPTAARRDESWRRAVHPDETMLFRYSAVTFNGHRIHYDHQYVTREEGYPGLVVHGPLIATLLADLLRGEMTSATLHEFEFRAQRPTFVGHSFEVCGKPADDGETIHLWARDHEGWLTMQATARVSHQRPVNTR</sequence>
<name>A0AAU8STG3_9BURK</name>
<dbReference type="PANTHER" id="PTHR28152">
    <property type="entry name" value="HYDROXYACYL-THIOESTER DEHYDRATASE TYPE 2, MITOCHONDRIAL"/>
    <property type="match status" value="1"/>
</dbReference>
<dbReference type="Gene3D" id="3.10.129.10">
    <property type="entry name" value="Hotdog Thioesterase"/>
    <property type="match status" value="2"/>
</dbReference>
<dbReference type="Proteomes" id="UP000032614">
    <property type="component" value="Chromosome 3"/>
</dbReference>
<proteinExistence type="predicted"/>
<dbReference type="InterPro" id="IPR039569">
    <property type="entry name" value="FAS1-like_DH_region"/>
</dbReference>
<dbReference type="AlphaFoldDB" id="A0AAU8STG3"/>
<feature type="domain" description="FAS1-like dehydratase" evidence="1">
    <location>
        <begin position="64"/>
        <end position="135"/>
    </location>
</feature>
<reference evidence="2 3" key="1">
    <citation type="journal article" date="2015" name="Genome Announc.">
        <title>Complete genome sequences for 59 burkholderia isolates, both pathogenic and near neighbor.</title>
        <authorList>
            <person name="Johnson S.L."/>
            <person name="Bishop-Lilly K.A."/>
            <person name="Ladner J.T."/>
            <person name="Daligault H.E."/>
            <person name="Davenport K.W."/>
            <person name="Jaissle J."/>
            <person name="Frey K.G."/>
            <person name="Koroleva G.I."/>
            <person name="Bruce D.C."/>
            <person name="Coyne S.R."/>
            <person name="Broomall S.M."/>
            <person name="Li P.E."/>
            <person name="Teshima H."/>
            <person name="Gibbons H.S."/>
            <person name="Palacios G.F."/>
            <person name="Rosenzweig C.N."/>
            <person name="Redden C.L."/>
            <person name="Xu Y."/>
            <person name="Minogue T.D."/>
            <person name="Chain P.S."/>
        </authorList>
    </citation>
    <scope>NUCLEOTIDE SEQUENCE [LARGE SCALE GENOMIC DNA]</scope>
    <source>
        <strain evidence="2 3">ATCC BAA-463</strain>
    </source>
</reference>
<dbReference type="SUPFAM" id="SSF54637">
    <property type="entry name" value="Thioesterase/thiol ester dehydrase-isomerase"/>
    <property type="match status" value="2"/>
</dbReference>
<gene>
    <name evidence="2" type="ORF">OI25_7336</name>
</gene>
<protein>
    <recommendedName>
        <fullName evidence="1">FAS1-like dehydratase domain-containing protein</fullName>
    </recommendedName>
</protein>
<evidence type="ECO:0000313" key="2">
    <source>
        <dbReference type="EMBL" id="AJZ57058.1"/>
    </source>
</evidence>
<dbReference type="InterPro" id="IPR052741">
    <property type="entry name" value="Mitochondrial_HTD2"/>
</dbReference>
<evidence type="ECO:0000313" key="3">
    <source>
        <dbReference type="Proteomes" id="UP000032614"/>
    </source>
</evidence>
<accession>A0AAU8STG3</accession>
<dbReference type="Pfam" id="PF13452">
    <property type="entry name" value="FAS1_DH_region"/>
    <property type="match status" value="1"/>
</dbReference>
<dbReference type="GO" id="GO:0019171">
    <property type="term" value="F:(3R)-hydroxyacyl-[acyl-carrier-protein] dehydratase activity"/>
    <property type="evidence" value="ECO:0007669"/>
    <property type="project" value="TreeGrafter"/>
</dbReference>
<organism evidence="2 3">
    <name type="scientific">Paraburkholderia fungorum</name>
    <dbReference type="NCBI Taxonomy" id="134537"/>
    <lineage>
        <taxon>Bacteria</taxon>
        <taxon>Pseudomonadati</taxon>
        <taxon>Pseudomonadota</taxon>
        <taxon>Betaproteobacteria</taxon>
        <taxon>Burkholderiales</taxon>
        <taxon>Burkholderiaceae</taxon>
        <taxon>Paraburkholderia</taxon>
    </lineage>
</organism>
<dbReference type="EMBL" id="CP010025">
    <property type="protein sequence ID" value="AJZ57058.1"/>
    <property type="molecule type" value="Genomic_DNA"/>
</dbReference>